<dbReference type="InterPro" id="IPR044068">
    <property type="entry name" value="CB"/>
</dbReference>
<dbReference type="Proteomes" id="UP000290106">
    <property type="component" value="Unassembled WGS sequence"/>
</dbReference>
<dbReference type="RefSeq" id="WP_129259758.1">
    <property type="nucleotide sequence ID" value="NZ_SDKC01000002.1"/>
</dbReference>
<name>A0A4Q1RDG3_9FIRM</name>
<dbReference type="EMBL" id="SDKC01000002">
    <property type="protein sequence ID" value="RXS72644.1"/>
    <property type="molecule type" value="Genomic_DNA"/>
</dbReference>
<dbReference type="SUPFAM" id="SSF56349">
    <property type="entry name" value="DNA breaking-rejoining enzymes"/>
    <property type="match status" value="1"/>
</dbReference>
<dbReference type="InterPro" id="IPR011010">
    <property type="entry name" value="DNA_brk_join_enz"/>
</dbReference>
<comment type="caution">
    <text evidence="3">The sequence shown here is derived from an EMBL/GenBank/DDBJ whole genome shotgun (WGS) entry which is preliminary data.</text>
</comment>
<keyword evidence="4" id="KW-1185">Reference proteome</keyword>
<protein>
    <recommendedName>
        <fullName evidence="2">Core-binding (CB) domain-containing protein</fullName>
    </recommendedName>
</protein>
<keyword evidence="1" id="KW-0238">DNA-binding</keyword>
<evidence type="ECO:0000256" key="1">
    <source>
        <dbReference type="PROSITE-ProRule" id="PRU01248"/>
    </source>
</evidence>
<dbReference type="GO" id="GO:0003677">
    <property type="term" value="F:DNA binding"/>
    <property type="evidence" value="ECO:0007669"/>
    <property type="project" value="UniProtKB-UniRule"/>
</dbReference>
<evidence type="ECO:0000259" key="2">
    <source>
        <dbReference type="PROSITE" id="PS51900"/>
    </source>
</evidence>
<dbReference type="AlphaFoldDB" id="A0A4Q1RDG3"/>
<evidence type="ECO:0000313" key="4">
    <source>
        <dbReference type="Proteomes" id="UP000290106"/>
    </source>
</evidence>
<accession>A0A4Q1RDG3</accession>
<feature type="domain" description="Core-binding (CB)" evidence="2">
    <location>
        <begin position="28"/>
        <end position="121"/>
    </location>
</feature>
<reference evidence="3 4" key="1">
    <citation type="submission" date="2019-01" db="EMBL/GenBank/DDBJ databases">
        <title>Blautia sp. nov. KGMB01111 isolated human feces.</title>
        <authorList>
            <person name="Park J.-E."/>
            <person name="Kim J.-S."/>
            <person name="Park S.-H."/>
        </authorList>
    </citation>
    <scope>NUCLEOTIDE SEQUENCE [LARGE SCALE GENOMIC DNA]</scope>
    <source>
        <strain evidence="3 4">KGMB01111</strain>
    </source>
</reference>
<evidence type="ECO:0000313" key="3">
    <source>
        <dbReference type="EMBL" id="RXS72644.1"/>
    </source>
</evidence>
<gene>
    <name evidence="3" type="ORF">ETP43_16840</name>
</gene>
<dbReference type="PROSITE" id="PS51900">
    <property type="entry name" value="CB"/>
    <property type="match status" value="1"/>
</dbReference>
<organism evidence="3 4">
    <name type="scientific">Blautia faecicola</name>
    <dbReference type="NCBI Taxonomy" id="2509240"/>
    <lineage>
        <taxon>Bacteria</taxon>
        <taxon>Bacillati</taxon>
        <taxon>Bacillota</taxon>
        <taxon>Clostridia</taxon>
        <taxon>Lachnospirales</taxon>
        <taxon>Lachnospiraceae</taxon>
        <taxon>Blautia</taxon>
    </lineage>
</organism>
<sequence length="380" mass="43430">MYNIHNVKNISLSLQLKNLCNDTPWYIKGFASSLDSYAPSTRYSYVLTITTFLDFVHSSVPAYESFDRKHMPVSVFRSVSLELFDSYLQSLHVKDTEKKEVSSLYLNRIIASFKAFYLYLETQRISYTCTISETKRRPVVRIPRHPISEKDILRLIDGVKRNDTYLLQDGSSCSCELIPIPDEALLRRERTISRNVSILSLLSYDSLSVIEIAGLDIDSINWADHTLSVMTPSGDVVQKPCSDTTLDALRTYLHAPDVPADLFNGFSSVQKEEILDFCKKIMTNVKAADLAQKKFQREDPSFADAILTCCHYLRNSGRRSFAPHPYDRALFLSTRSKRISVRMIEHMVKVMLKTYLPELCASMPISVKDLSLRHLTQDPL</sequence>
<proteinExistence type="predicted"/>